<sequence length="1744" mass="196975">MKQQQQNQPESTLSRPPLVSKPLNSTKSFDGSKENQPNNIIQQPLAEKNAYKLPAPLPPARDLVNLDDCTEKENSNPYLPESFTFPKRTGRASICTTTQRVPMRSVPPRRNSLIPLPSSTTVTKFVPPLPSIAADDNENVDGPESCIAPVVSDSPKRSNGGEKKLMSALRRSLSKKNQKKSPTQQAQQIRKIGGLKLETEFIKEIVTNINEQLRAPLRSTLPQDLIGMDDSIKSITSWLNDDGSSHTADVLTIWGMGGIGKTSLARLIYDVHSTKFKPSSFIGDISRKCKDKYNGLLELQKILYDEISNKSAIQGHDVSAYTSAIGHALKHKKVFLVLDDIDSIEQLNALLGKNGLFQGSKIIITAKNDTLTEKCALFEQIVPPKHKRHLLEILDEDASLKLLCKHAFKLETEFIKEIVTNINEQLRAPLRSTLPQDLIGMDDSIKSITSWLNDDGSSHTADVLTIWGMGGIGKTSLARLIYDVHSTKFKPSSFIGDISRKCKDKYNGLLELQKILYDEISNKSVIQGHDVSAYTSAIGHALKHKKVFLVLDDIDSIEQLNALLGKNGLFQGSKIIITAKNDTLTEKCALFEQIVPPKHKRHLLEILDEDASLKLLCKHAFKYEGSKEGYEEVVDNILKYCGGLPLALQLLGGLLHNEKVSYWEGCIKKLKKESDRDINKVLRMSYDSLPYEQDQELFKHIACFFVGEERDFSETILKACDMETQSGIKNLMDRCLLSIGLYNELIMHSLIQEMGRDVVRAESRNQPGMRSRIWCHEESFKVLKQKKGTDNVLGLTIDVRTVKKETLHGPFELKTDAFSNMNSLMILQLDYIQISGSYENFPEELRWLRMRGFPLKSLPLDFPMKYLVSLDMSYSNIESFDVSCSNPQPLEGGQMLIGSCSKDDKLLGSLKILNLSYCYKLNCIAGFCELPMLESLFLRNCMSLTEISESIDHCDELVFIDLSNCKEFIRVLPRTLAKLKKVEHLVLDGCNIGELAMEVVPRDSKSLAIYLPSSLVRLSLANNKLSNESFPMDFSCLTILTDLCLDDNPIVSMPNCVRSLPRLKTLSLQHCEMLVSIEHPPRTLKELKCQVLAKTIQDGCSKSSIQKISFDPEMSPLNFWFMLDYLVSSSIEIEGIIKIQPIACVDDAILCSLRWRNLEFIKKRRVGTHCNARGPEGSQTQMYYEFGIFSTIYGGKVMPTWIRRRSKGAAIAFTIPSTPKKLRGLNVCCVQTITFPYWRNCMSLTEISESIDHCDELVFIDLSNCKEFIRVLPRTLAKLKKVEHLVLDGCNIGELAMEVVPRDSKSLAIYLPSSLVRLSLANNKLSNESFPMDFSCLTILTDLCLDDNPIVSMPNCVRSLPRLKTLSLQHCEMLVSIEHPPRTLKELKCQVLAKTIQDGCSKSSIQKISFDPEMSPLNFWFMLDYLVSSSIEIEGIIKIQPIAGVDDAILCSLWWRNLEFIKKRRVGTHCNARGPEGSQTQMYYEFGIFSTIYGGKVMPTWIRRRSKGAAIAFTIPSTPKKLRGLNVCCVQTITFPYWRSADQDRDSDYPYYQLIYLPDIRISNITKNLTWIYKHYVENVNVGGKSLTFLSHWMFGKNEMEDGDQLTISIEPALYAFAFRIRECGVSFVYDDEKNEKEEDPLSYYKSWNHIIGGDLSPFQLETGEYNLQNFIQWYTTKVIGGLYKEKIPQFKAFSQKNSNTRGRAIEVQVLNTLLGGSYGFSQSNFLPIVKNAQTSNLDTIFLL</sequence>
<dbReference type="InterPro" id="IPR042197">
    <property type="entry name" value="Apaf_helical"/>
</dbReference>
<evidence type="ECO:0000256" key="3">
    <source>
        <dbReference type="SAM" id="MobiDB-lite"/>
    </source>
</evidence>
<dbReference type="InterPro" id="IPR036390">
    <property type="entry name" value="WH_DNA-bd_sf"/>
</dbReference>
<dbReference type="Pfam" id="PF23282">
    <property type="entry name" value="WHD_ROQ1"/>
    <property type="match status" value="1"/>
</dbReference>
<dbReference type="GO" id="GO:0043531">
    <property type="term" value="F:ADP binding"/>
    <property type="evidence" value="ECO:0007669"/>
    <property type="project" value="InterPro"/>
</dbReference>
<dbReference type="InterPro" id="IPR002182">
    <property type="entry name" value="NB-ARC"/>
</dbReference>
<dbReference type="InterPro" id="IPR032675">
    <property type="entry name" value="LRR_dom_sf"/>
</dbReference>
<dbReference type="SUPFAM" id="SSF46785">
    <property type="entry name" value="Winged helix' DNA-binding domain"/>
    <property type="match status" value="1"/>
</dbReference>
<dbReference type="Gene3D" id="3.40.50.300">
    <property type="entry name" value="P-loop containing nucleotide triphosphate hydrolases"/>
    <property type="match status" value="2"/>
</dbReference>
<dbReference type="Proteomes" id="UP000245207">
    <property type="component" value="Unassembled WGS sequence"/>
</dbReference>
<feature type="region of interest" description="Disordered" evidence="3">
    <location>
        <begin position="100"/>
        <end position="119"/>
    </location>
</feature>
<dbReference type="SUPFAM" id="SSF52540">
    <property type="entry name" value="P-loop containing nucleoside triphosphate hydrolases"/>
    <property type="match status" value="2"/>
</dbReference>
<dbReference type="STRING" id="35608.A0A2U1MEI8"/>
<dbReference type="Pfam" id="PF00931">
    <property type="entry name" value="NB-ARC"/>
    <property type="match status" value="2"/>
</dbReference>
<protein>
    <submittedName>
        <fullName evidence="6">Toll/interleukin-1 receptor (TIR) domain-containing protein</fullName>
    </submittedName>
</protein>
<keyword evidence="6" id="KW-0675">Receptor</keyword>
<evidence type="ECO:0000256" key="2">
    <source>
        <dbReference type="ARBA" id="ARBA00022737"/>
    </source>
</evidence>
<reference evidence="6 7" key="1">
    <citation type="journal article" date="2018" name="Mol. Plant">
        <title>The genome of Artemisia annua provides insight into the evolution of Asteraceae family and artemisinin biosynthesis.</title>
        <authorList>
            <person name="Shen Q."/>
            <person name="Zhang L."/>
            <person name="Liao Z."/>
            <person name="Wang S."/>
            <person name="Yan T."/>
            <person name="Shi P."/>
            <person name="Liu M."/>
            <person name="Fu X."/>
            <person name="Pan Q."/>
            <person name="Wang Y."/>
            <person name="Lv Z."/>
            <person name="Lu X."/>
            <person name="Zhang F."/>
            <person name="Jiang W."/>
            <person name="Ma Y."/>
            <person name="Chen M."/>
            <person name="Hao X."/>
            <person name="Li L."/>
            <person name="Tang Y."/>
            <person name="Lv G."/>
            <person name="Zhou Y."/>
            <person name="Sun X."/>
            <person name="Brodelius P.E."/>
            <person name="Rose J.K.C."/>
            <person name="Tang K."/>
        </authorList>
    </citation>
    <scope>NUCLEOTIDE SEQUENCE [LARGE SCALE GENOMIC DNA]</scope>
    <source>
        <strain evidence="7">cv. Huhao1</strain>
        <tissue evidence="6">Leaf</tissue>
    </source>
</reference>
<dbReference type="Gene3D" id="3.80.10.10">
    <property type="entry name" value="Ribonuclease Inhibitor"/>
    <property type="match status" value="2"/>
</dbReference>
<gene>
    <name evidence="6" type="ORF">CTI12_AA389110</name>
</gene>
<proteinExistence type="predicted"/>
<feature type="compositionally biased region" description="Basic and acidic residues" evidence="3">
    <location>
        <begin position="154"/>
        <end position="165"/>
    </location>
</feature>
<feature type="domain" description="NB-ARC" evidence="4">
    <location>
        <begin position="443"/>
        <end position="622"/>
    </location>
</feature>
<dbReference type="SUPFAM" id="SSF52058">
    <property type="entry name" value="L domain-like"/>
    <property type="match status" value="1"/>
</dbReference>
<keyword evidence="1" id="KW-0433">Leucine-rich repeat</keyword>
<dbReference type="OrthoDB" id="1901675at2759"/>
<feature type="domain" description="Disease resistance protein Roq1-like winged-helix" evidence="5">
    <location>
        <begin position="692"/>
        <end position="763"/>
    </location>
</feature>
<dbReference type="EMBL" id="PKPP01005560">
    <property type="protein sequence ID" value="PWA59679.1"/>
    <property type="molecule type" value="Genomic_DNA"/>
</dbReference>
<dbReference type="PRINTS" id="PR00364">
    <property type="entry name" value="DISEASERSIST"/>
</dbReference>
<evidence type="ECO:0000313" key="7">
    <source>
        <dbReference type="Proteomes" id="UP000245207"/>
    </source>
</evidence>
<dbReference type="Gene3D" id="1.10.8.430">
    <property type="entry name" value="Helical domain of apoptotic protease-activating factors"/>
    <property type="match status" value="1"/>
</dbReference>
<feature type="region of interest" description="Disordered" evidence="3">
    <location>
        <begin position="1"/>
        <end position="52"/>
    </location>
</feature>
<feature type="domain" description="NB-ARC" evidence="4">
    <location>
        <begin position="230"/>
        <end position="410"/>
    </location>
</feature>
<evidence type="ECO:0000259" key="4">
    <source>
        <dbReference type="Pfam" id="PF00931"/>
    </source>
</evidence>
<organism evidence="6 7">
    <name type="scientific">Artemisia annua</name>
    <name type="common">Sweet wormwood</name>
    <dbReference type="NCBI Taxonomy" id="35608"/>
    <lineage>
        <taxon>Eukaryota</taxon>
        <taxon>Viridiplantae</taxon>
        <taxon>Streptophyta</taxon>
        <taxon>Embryophyta</taxon>
        <taxon>Tracheophyta</taxon>
        <taxon>Spermatophyta</taxon>
        <taxon>Magnoliopsida</taxon>
        <taxon>eudicotyledons</taxon>
        <taxon>Gunneridae</taxon>
        <taxon>Pentapetalae</taxon>
        <taxon>asterids</taxon>
        <taxon>campanulids</taxon>
        <taxon>Asterales</taxon>
        <taxon>Asteraceae</taxon>
        <taxon>Asteroideae</taxon>
        <taxon>Anthemideae</taxon>
        <taxon>Artemisiinae</taxon>
        <taxon>Artemisia</taxon>
    </lineage>
</organism>
<dbReference type="InterPro" id="IPR027417">
    <property type="entry name" value="P-loop_NTPase"/>
</dbReference>
<dbReference type="InterPro" id="IPR044974">
    <property type="entry name" value="Disease_R_plants"/>
</dbReference>
<feature type="region of interest" description="Disordered" evidence="3">
    <location>
        <begin position="148"/>
        <end position="186"/>
    </location>
</feature>
<keyword evidence="7" id="KW-1185">Reference proteome</keyword>
<feature type="compositionally biased region" description="Polar residues" evidence="3">
    <location>
        <begin position="1"/>
        <end position="14"/>
    </location>
</feature>
<evidence type="ECO:0000256" key="1">
    <source>
        <dbReference type="ARBA" id="ARBA00022614"/>
    </source>
</evidence>
<name>A0A2U1MEI8_ARTAN</name>
<dbReference type="PANTHER" id="PTHR11017">
    <property type="entry name" value="LEUCINE-RICH REPEAT-CONTAINING PROTEIN"/>
    <property type="match status" value="1"/>
</dbReference>
<dbReference type="InterPro" id="IPR058192">
    <property type="entry name" value="WHD_ROQ1-like"/>
</dbReference>
<feature type="compositionally biased region" description="Polar residues" evidence="3">
    <location>
        <begin position="22"/>
        <end position="42"/>
    </location>
</feature>
<evidence type="ECO:0000259" key="5">
    <source>
        <dbReference type="Pfam" id="PF23282"/>
    </source>
</evidence>
<comment type="caution">
    <text evidence="6">The sequence shown here is derived from an EMBL/GenBank/DDBJ whole genome shotgun (WGS) entry which is preliminary data.</text>
</comment>
<dbReference type="SUPFAM" id="SSF52047">
    <property type="entry name" value="RNI-like"/>
    <property type="match status" value="1"/>
</dbReference>
<accession>A0A2U1MEI8</accession>
<dbReference type="PANTHER" id="PTHR11017:SF313">
    <property type="entry name" value="TIR DOMAIN, P-LOOP CONTAINING NUCLEOSIDE TRIPHOSPHATE HYDROLASE"/>
    <property type="match status" value="1"/>
</dbReference>
<keyword evidence="2" id="KW-0677">Repeat</keyword>
<dbReference type="GO" id="GO:0006952">
    <property type="term" value="P:defense response"/>
    <property type="evidence" value="ECO:0007669"/>
    <property type="project" value="InterPro"/>
</dbReference>
<evidence type="ECO:0000313" key="6">
    <source>
        <dbReference type="EMBL" id="PWA59679.1"/>
    </source>
</evidence>